<comment type="caution">
    <text evidence="1">The sequence shown here is derived from an EMBL/GenBank/DDBJ whole genome shotgun (WGS) entry which is preliminary data.</text>
</comment>
<sequence>MKQTLLIPSLALLIVGSVCFYISAPHRQGAEAINFCEAGQIHTLDPDKMTWMQDIRVAMGLWEGLTQYNPHTLQPIPGVAKSWKISPDGLTYTFYLRHH</sequence>
<name>T0Z4X0_9ZZZZ</name>
<evidence type="ECO:0000313" key="1">
    <source>
        <dbReference type="EMBL" id="EQD39212.1"/>
    </source>
</evidence>
<dbReference type="Gene3D" id="3.90.76.10">
    <property type="entry name" value="Dipeptide-binding Protein, Domain 1"/>
    <property type="match status" value="1"/>
</dbReference>
<protein>
    <submittedName>
        <fullName evidence="1">Dipeptide ABC transporter, periplasmic dipeptide-binding protein</fullName>
    </submittedName>
</protein>
<reference evidence="1" key="1">
    <citation type="submission" date="2013-08" db="EMBL/GenBank/DDBJ databases">
        <authorList>
            <person name="Mendez C."/>
            <person name="Richter M."/>
            <person name="Ferrer M."/>
            <person name="Sanchez J."/>
        </authorList>
    </citation>
    <scope>NUCLEOTIDE SEQUENCE</scope>
</reference>
<dbReference type="EMBL" id="AUZY01010297">
    <property type="protein sequence ID" value="EQD39212.1"/>
    <property type="molecule type" value="Genomic_DNA"/>
</dbReference>
<proteinExistence type="predicted"/>
<feature type="non-terminal residue" evidence="1">
    <location>
        <position position="99"/>
    </location>
</feature>
<reference evidence="1" key="2">
    <citation type="journal article" date="2014" name="ISME J.">
        <title>Microbial stratification in low pH oxic and suboxic macroscopic growths along an acid mine drainage.</title>
        <authorList>
            <person name="Mendez-Garcia C."/>
            <person name="Mesa V."/>
            <person name="Sprenger R.R."/>
            <person name="Richter M."/>
            <person name="Diez M.S."/>
            <person name="Solano J."/>
            <person name="Bargiela R."/>
            <person name="Golyshina O.V."/>
            <person name="Manteca A."/>
            <person name="Ramos J.L."/>
            <person name="Gallego J.R."/>
            <person name="Llorente I."/>
            <person name="Martins Dos Santos V.A."/>
            <person name="Jensen O.N."/>
            <person name="Pelaez A.I."/>
            <person name="Sanchez J."/>
            <person name="Ferrer M."/>
        </authorList>
    </citation>
    <scope>NUCLEOTIDE SEQUENCE</scope>
</reference>
<dbReference type="Gene3D" id="3.40.190.10">
    <property type="entry name" value="Periplasmic binding protein-like II"/>
    <property type="match status" value="1"/>
</dbReference>
<organism evidence="1">
    <name type="scientific">mine drainage metagenome</name>
    <dbReference type="NCBI Taxonomy" id="410659"/>
    <lineage>
        <taxon>unclassified sequences</taxon>
        <taxon>metagenomes</taxon>
        <taxon>ecological metagenomes</taxon>
    </lineage>
</organism>
<dbReference type="SUPFAM" id="SSF53850">
    <property type="entry name" value="Periplasmic binding protein-like II"/>
    <property type="match status" value="1"/>
</dbReference>
<dbReference type="AlphaFoldDB" id="T0Z4X0"/>
<gene>
    <name evidence="1" type="ORF">B1B_15478</name>
</gene>
<accession>T0Z4X0</accession>